<dbReference type="AlphaFoldDB" id="A0AAW0IE87"/>
<name>A0AAW0IE87_QUESU</name>
<dbReference type="GO" id="GO:0005829">
    <property type="term" value="C:cytosol"/>
    <property type="evidence" value="ECO:0007669"/>
    <property type="project" value="TreeGrafter"/>
</dbReference>
<evidence type="ECO:0000256" key="1">
    <source>
        <dbReference type="SAM" id="Phobius"/>
    </source>
</evidence>
<sequence>MKSEDGDGDDDDGWVGFEVWFVWLCSVASTLIALGIASASCRASRFVVSEFIGYCAVANALYLAITMPDLEKQLRHEKHFRYIITHGVAYWSRDFVQDLDRACKITTGAWIWSERTNRKAIFLDYDGTVVPQLQLLKPHPLLEIKVSFQDTA</sequence>
<dbReference type="InterPro" id="IPR001830">
    <property type="entry name" value="Glyco_trans_20"/>
</dbReference>
<dbReference type="EMBL" id="PKMF04001434">
    <property type="protein sequence ID" value="KAK7812691.1"/>
    <property type="molecule type" value="Genomic_DNA"/>
</dbReference>
<dbReference type="PANTHER" id="PTHR10788:SF55">
    <property type="entry name" value="ALPHA,ALPHA-TREHALOSE-PHOSPHATE SYNTHASE [UDP-FORMING] 10-RELATED"/>
    <property type="match status" value="1"/>
</dbReference>
<feature type="transmembrane region" description="Helical" evidence="1">
    <location>
        <begin position="20"/>
        <end position="39"/>
    </location>
</feature>
<keyword evidence="1" id="KW-1133">Transmembrane helix</keyword>
<evidence type="ECO:0000313" key="3">
    <source>
        <dbReference type="Proteomes" id="UP000237347"/>
    </source>
</evidence>
<dbReference type="SUPFAM" id="SSF53756">
    <property type="entry name" value="UDP-Glycosyltransferase/glycogen phosphorylase"/>
    <property type="match status" value="1"/>
</dbReference>
<comment type="caution">
    <text evidence="2">The sequence shown here is derived from an EMBL/GenBank/DDBJ whole genome shotgun (WGS) entry which is preliminary data.</text>
</comment>
<keyword evidence="3" id="KW-1185">Reference proteome</keyword>
<dbReference type="GO" id="GO:0005992">
    <property type="term" value="P:trehalose biosynthetic process"/>
    <property type="evidence" value="ECO:0007669"/>
    <property type="project" value="InterPro"/>
</dbReference>
<dbReference type="Proteomes" id="UP000237347">
    <property type="component" value="Unassembled WGS sequence"/>
</dbReference>
<proteinExistence type="predicted"/>
<keyword evidence="1" id="KW-0812">Transmembrane</keyword>
<gene>
    <name evidence="2" type="primary">TPS9_4</name>
    <name evidence="2" type="ORF">CFP56_007154</name>
</gene>
<keyword evidence="1" id="KW-0472">Membrane</keyword>
<feature type="transmembrane region" description="Helical" evidence="1">
    <location>
        <begin position="46"/>
        <end position="65"/>
    </location>
</feature>
<evidence type="ECO:0000313" key="2">
    <source>
        <dbReference type="EMBL" id="KAK7812691.1"/>
    </source>
</evidence>
<accession>A0AAW0IE87</accession>
<organism evidence="2 3">
    <name type="scientific">Quercus suber</name>
    <name type="common">Cork oak</name>
    <dbReference type="NCBI Taxonomy" id="58331"/>
    <lineage>
        <taxon>Eukaryota</taxon>
        <taxon>Viridiplantae</taxon>
        <taxon>Streptophyta</taxon>
        <taxon>Embryophyta</taxon>
        <taxon>Tracheophyta</taxon>
        <taxon>Spermatophyta</taxon>
        <taxon>Magnoliopsida</taxon>
        <taxon>eudicotyledons</taxon>
        <taxon>Gunneridae</taxon>
        <taxon>Pentapetalae</taxon>
        <taxon>rosids</taxon>
        <taxon>fabids</taxon>
        <taxon>Fagales</taxon>
        <taxon>Fagaceae</taxon>
        <taxon>Quercus</taxon>
    </lineage>
</organism>
<protein>
    <submittedName>
        <fullName evidence="2">Alpha,alpha-trehalose-phosphate synthase [UDP-forming] 9</fullName>
    </submittedName>
</protein>
<dbReference type="PANTHER" id="PTHR10788">
    <property type="entry name" value="TREHALOSE-6-PHOSPHATE SYNTHASE"/>
    <property type="match status" value="1"/>
</dbReference>
<dbReference type="GO" id="GO:0004805">
    <property type="term" value="F:trehalose-phosphatase activity"/>
    <property type="evidence" value="ECO:0007669"/>
    <property type="project" value="TreeGrafter"/>
</dbReference>
<reference evidence="2 3" key="1">
    <citation type="journal article" date="2018" name="Sci. Data">
        <title>The draft genome sequence of cork oak.</title>
        <authorList>
            <person name="Ramos A.M."/>
            <person name="Usie A."/>
            <person name="Barbosa P."/>
            <person name="Barros P.M."/>
            <person name="Capote T."/>
            <person name="Chaves I."/>
            <person name="Simoes F."/>
            <person name="Abreu I."/>
            <person name="Carrasquinho I."/>
            <person name="Faro C."/>
            <person name="Guimaraes J.B."/>
            <person name="Mendonca D."/>
            <person name="Nobrega F."/>
            <person name="Rodrigues L."/>
            <person name="Saibo N.J.M."/>
            <person name="Varela M.C."/>
            <person name="Egas C."/>
            <person name="Matos J."/>
            <person name="Miguel C.M."/>
            <person name="Oliveira M.M."/>
            <person name="Ricardo C.P."/>
            <person name="Goncalves S."/>
        </authorList>
    </citation>
    <scope>NUCLEOTIDE SEQUENCE [LARGE SCALE GENOMIC DNA]</scope>
    <source>
        <strain evidence="3">cv. HL8</strain>
    </source>
</reference>